<evidence type="ECO:0000259" key="1">
    <source>
        <dbReference type="SMART" id="SM01126"/>
    </source>
</evidence>
<dbReference type="InterPro" id="IPR024445">
    <property type="entry name" value="Tnp_ISXO2-like"/>
</dbReference>
<dbReference type="EMBL" id="KL367565">
    <property type="protein sequence ID" value="KFD63847.1"/>
    <property type="molecule type" value="Genomic_DNA"/>
</dbReference>
<dbReference type="Proteomes" id="UP000030764">
    <property type="component" value="Unassembled WGS sequence"/>
</dbReference>
<name>A0A085M600_9BILA</name>
<protein>
    <recommendedName>
        <fullName evidence="1">ISXO2-like transposase domain-containing protein</fullName>
    </recommendedName>
</protein>
<organism evidence="2 4">
    <name type="scientific">Trichuris suis</name>
    <name type="common">pig whipworm</name>
    <dbReference type="NCBI Taxonomy" id="68888"/>
    <lineage>
        <taxon>Eukaryota</taxon>
        <taxon>Metazoa</taxon>
        <taxon>Ecdysozoa</taxon>
        <taxon>Nematoda</taxon>
        <taxon>Enoplea</taxon>
        <taxon>Dorylaimia</taxon>
        <taxon>Trichinellida</taxon>
        <taxon>Trichuridae</taxon>
        <taxon>Trichuris</taxon>
    </lineage>
</organism>
<evidence type="ECO:0000313" key="3">
    <source>
        <dbReference type="EMBL" id="KFD63847.1"/>
    </source>
</evidence>
<accession>A0A085M600</accession>
<dbReference type="PANTHER" id="PTHR47163:SF3">
    <property type="entry name" value="PROTEIN CBG18017"/>
    <property type="match status" value="1"/>
</dbReference>
<feature type="domain" description="ISXO2-like transposase" evidence="1">
    <location>
        <begin position="32"/>
        <end position="177"/>
    </location>
</feature>
<dbReference type="Proteomes" id="UP000030758">
    <property type="component" value="Unassembled WGS sequence"/>
</dbReference>
<evidence type="ECO:0000313" key="4">
    <source>
        <dbReference type="Proteomes" id="UP000030764"/>
    </source>
</evidence>
<proteinExistence type="predicted"/>
<dbReference type="PANTHER" id="PTHR47163">
    <property type="entry name" value="DDE_TNP_IS1595 DOMAIN-CONTAINING PROTEIN"/>
    <property type="match status" value="1"/>
</dbReference>
<dbReference type="InterPro" id="IPR053164">
    <property type="entry name" value="IS1016-like_transposase"/>
</dbReference>
<dbReference type="AlphaFoldDB" id="A0A085M600"/>
<sequence>MEHIGINRKVALQWNSKTRTLALASLQSVPVAIGGLGQTVEINETLFSRRKYNRGRATSRSSSGYSVAFAEKRANASSFPMQDRSSDTLIPLIKEHVRAGSTIISDECCAYRRLPQEGYPHLRVNHSVSFVNKSNREIHTQDVESMWSQLKRRNKERSGTRRNMLDSYLAEFMWRRRLGNNDEAFHSILREIATMFPPC</sequence>
<dbReference type="Pfam" id="PF12762">
    <property type="entry name" value="DDE_Tnp_IS1595"/>
    <property type="match status" value="1"/>
</dbReference>
<dbReference type="EMBL" id="KL363225">
    <property type="protein sequence ID" value="KFD52646.1"/>
    <property type="molecule type" value="Genomic_DNA"/>
</dbReference>
<evidence type="ECO:0000313" key="2">
    <source>
        <dbReference type="EMBL" id="KFD52646.1"/>
    </source>
</evidence>
<dbReference type="SMART" id="SM01126">
    <property type="entry name" value="DDE_Tnp_IS1595"/>
    <property type="match status" value="1"/>
</dbReference>
<dbReference type="NCBIfam" id="NF033547">
    <property type="entry name" value="transpos_IS1595"/>
    <property type="match status" value="1"/>
</dbReference>
<reference evidence="2 4" key="1">
    <citation type="journal article" date="2014" name="Nat. Genet.">
        <title>Genome and transcriptome of the porcine whipworm Trichuris suis.</title>
        <authorList>
            <person name="Jex A.R."/>
            <person name="Nejsum P."/>
            <person name="Schwarz E.M."/>
            <person name="Hu L."/>
            <person name="Young N.D."/>
            <person name="Hall R.S."/>
            <person name="Korhonen P.K."/>
            <person name="Liao S."/>
            <person name="Thamsborg S."/>
            <person name="Xia J."/>
            <person name="Xu P."/>
            <person name="Wang S."/>
            <person name="Scheerlinck J.P."/>
            <person name="Hofmann A."/>
            <person name="Sternberg P.W."/>
            <person name="Wang J."/>
            <person name="Gasser R.B."/>
        </authorList>
    </citation>
    <scope>NUCLEOTIDE SEQUENCE [LARGE SCALE GENOMIC DNA]</scope>
    <source>
        <strain evidence="3">DCEP-RM93F</strain>
        <strain evidence="2">DCEP-RM93M</strain>
    </source>
</reference>
<keyword evidence="4" id="KW-1185">Reference proteome</keyword>
<gene>
    <name evidence="2" type="ORF">M513_06493</name>
    <name evidence="3" type="ORF">M514_06493</name>
</gene>